<dbReference type="AlphaFoldDB" id="A0A5C7A9F5"/>
<comment type="caution">
    <text evidence="1">The sequence shown here is derived from an EMBL/GenBank/DDBJ whole genome shotgun (WGS) entry which is preliminary data.</text>
</comment>
<name>A0A5C7A9F5_9BACT</name>
<reference evidence="1 2" key="1">
    <citation type="submission" date="2019-08" db="EMBL/GenBank/DDBJ databases">
        <title>Genomes sequence of Algoriphagus aquimarinus ACAM450.</title>
        <authorList>
            <person name="Bowman J.P."/>
        </authorList>
    </citation>
    <scope>NUCLEOTIDE SEQUENCE [LARGE SCALE GENOMIC DNA]</scope>
    <source>
        <strain evidence="1 2">ACAM 450</strain>
    </source>
</reference>
<dbReference type="OrthoDB" id="838738at2"/>
<dbReference type="EMBL" id="VORW01000023">
    <property type="protein sequence ID" value="TXE03693.1"/>
    <property type="molecule type" value="Genomic_DNA"/>
</dbReference>
<dbReference type="InterPro" id="IPR024213">
    <property type="entry name" value="DUF3822"/>
</dbReference>
<dbReference type="CDD" id="cd24013">
    <property type="entry name" value="ASKHA_ATPase_BT3980-like"/>
    <property type="match status" value="1"/>
</dbReference>
<protein>
    <submittedName>
        <fullName evidence="1">DUF3822 family protein</fullName>
    </submittedName>
</protein>
<proteinExistence type="predicted"/>
<dbReference type="Gene3D" id="3.30.420.250">
    <property type="match status" value="1"/>
</dbReference>
<dbReference type="Proteomes" id="UP000321935">
    <property type="component" value="Unassembled WGS sequence"/>
</dbReference>
<accession>A0A5C7A9F5</accession>
<gene>
    <name evidence="1" type="ORF">ESV85_19565</name>
</gene>
<evidence type="ECO:0000313" key="2">
    <source>
        <dbReference type="Proteomes" id="UP000321935"/>
    </source>
</evidence>
<evidence type="ECO:0000313" key="1">
    <source>
        <dbReference type="EMBL" id="TXE03693.1"/>
    </source>
</evidence>
<dbReference type="Gene3D" id="3.30.420.260">
    <property type="match status" value="1"/>
</dbReference>
<organism evidence="1 2">
    <name type="scientific">Algoriphagus aquimarinus</name>
    <dbReference type="NCBI Taxonomy" id="237018"/>
    <lineage>
        <taxon>Bacteria</taxon>
        <taxon>Pseudomonadati</taxon>
        <taxon>Bacteroidota</taxon>
        <taxon>Cytophagia</taxon>
        <taxon>Cytophagales</taxon>
        <taxon>Cyclobacteriaceae</taxon>
        <taxon>Algoriphagus</taxon>
    </lineage>
</organism>
<sequence>MEIIPPILESNLKVFKSDRFDVEDAASLSLFLYPDSLFIFAKDKNQSNIGIHEYINFNWASLEQLLTSDHLLRTDLPAKIYLHQPEFSLVPGVLFQPGQEATYLAFASEPQANTSYFNTPLDSNNLQVLSCISGKLKKTLEARFSDLTFHHGSVCFLSYLFKERFNLIGQEILVSIFGNQIYAAAFSNQELAVFNIFSIDSKEDILKYALVLIDQLKFDRNHVRISIFGATNESGITEDWGKEYFHNFRMLTPHANQNFTHGFKHLKSVNLFETNWQFD</sequence>
<dbReference type="Pfam" id="PF12864">
    <property type="entry name" value="DUF3822"/>
    <property type="match status" value="1"/>
</dbReference>